<comment type="caution">
    <text evidence="1">The sequence shown here is derived from an EMBL/GenBank/DDBJ whole genome shotgun (WGS) entry which is preliminary data.</text>
</comment>
<reference evidence="1 2" key="1">
    <citation type="submission" date="2017-11" db="EMBL/GenBank/DDBJ databases">
        <authorList>
            <person name="Han C.G."/>
        </authorList>
    </citation>
    <scope>NUCLEOTIDE SEQUENCE [LARGE SCALE GENOMIC DNA]</scope>
    <source>
        <strain evidence="1 2">A10</strain>
    </source>
</reference>
<name>A0A2J5PP81_9ENTR</name>
<dbReference type="AlphaFoldDB" id="A0A2J5PP81"/>
<evidence type="ECO:0000313" key="2">
    <source>
        <dbReference type="Proteomes" id="UP000234667"/>
    </source>
</evidence>
<evidence type="ECO:0000313" key="1">
    <source>
        <dbReference type="EMBL" id="PLO67668.1"/>
    </source>
</evidence>
<gene>
    <name evidence="1" type="ORF">CWN49_18220</name>
</gene>
<dbReference type="Proteomes" id="UP000234667">
    <property type="component" value="Unassembled WGS sequence"/>
</dbReference>
<sequence length="64" mass="7236">MSSSCKRVILVLSVEQVFFKFSDIPPVPLKGFERKDALFEPFNKLGIGQGSREDVRFAVHTFSC</sequence>
<dbReference type="EMBL" id="PIDR01000585">
    <property type="protein sequence ID" value="PLO67668.1"/>
    <property type="molecule type" value="Genomic_DNA"/>
</dbReference>
<reference evidence="1 2" key="2">
    <citation type="submission" date="2018-01" db="EMBL/GenBank/DDBJ databases">
        <title>Genomic study of Klebsiella pneumoniae.</title>
        <authorList>
            <person name="Yang Y."/>
            <person name="Bicalho R."/>
        </authorList>
    </citation>
    <scope>NUCLEOTIDE SEQUENCE [LARGE SCALE GENOMIC DNA]</scope>
    <source>
        <strain evidence="1 2">A10</strain>
    </source>
</reference>
<accession>A0A2J5PP81</accession>
<organism evidence="1 2">
    <name type="scientific">Klebsiella michiganensis</name>
    <dbReference type="NCBI Taxonomy" id="1134687"/>
    <lineage>
        <taxon>Bacteria</taxon>
        <taxon>Pseudomonadati</taxon>
        <taxon>Pseudomonadota</taxon>
        <taxon>Gammaproteobacteria</taxon>
        <taxon>Enterobacterales</taxon>
        <taxon>Enterobacteriaceae</taxon>
        <taxon>Klebsiella/Raoultella group</taxon>
        <taxon>Klebsiella</taxon>
    </lineage>
</organism>
<proteinExistence type="predicted"/>
<protein>
    <submittedName>
        <fullName evidence="1">Uncharacterized protein</fullName>
    </submittedName>
</protein>